<dbReference type="RefSeq" id="WP_212919404.1">
    <property type="nucleotide sequence ID" value="NZ_BORP01000001.1"/>
</dbReference>
<accession>A0A920C694</accession>
<evidence type="ECO:0000313" key="2">
    <source>
        <dbReference type="Proteomes" id="UP000676917"/>
    </source>
</evidence>
<dbReference type="EMBL" id="BORP01000001">
    <property type="protein sequence ID" value="GIO25899.1"/>
    <property type="molecule type" value="Genomic_DNA"/>
</dbReference>
<gene>
    <name evidence="1" type="ORF">J43TS3_05100</name>
</gene>
<reference evidence="1" key="1">
    <citation type="submission" date="2021-03" db="EMBL/GenBank/DDBJ databases">
        <title>Antimicrobial resistance genes in bacteria isolated from Japanese honey, and their potential for conferring macrolide and lincosamide resistance in the American foulbrood pathogen Paenibacillus larvae.</title>
        <authorList>
            <person name="Okamoto M."/>
            <person name="Kumagai M."/>
            <person name="Kanamori H."/>
            <person name="Takamatsu D."/>
        </authorList>
    </citation>
    <scope>NUCLEOTIDE SEQUENCE</scope>
    <source>
        <strain evidence="1">J43TS3</strain>
    </source>
</reference>
<dbReference type="InterPro" id="IPR043519">
    <property type="entry name" value="NT_sf"/>
</dbReference>
<protein>
    <submittedName>
        <fullName evidence="1">Aminoglycoside 6-adenylyltransferase</fullName>
    </submittedName>
</protein>
<dbReference type="SUPFAM" id="SSF81301">
    <property type="entry name" value="Nucleotidyltransferase"/>
    <property type="match status" value="1"/>
</dbReference>
<dbReference type="SUPFAM" id="SSF81631">
    <property type="entry name" value="PAP/OAS1 substrate-binding domain"/>
    <property type="match status" value="1"/>
</dbReference>
<evidence type="ECO:0000313" key="1">
    <source>
        <dbReference type="EMBL" id="GIO25899.1"/>
    </source>
</evidence>
<dbReference type="Pfam" id="PF04439">
    <property type="entry name" value="Adenyl_transf"/>
    <property type="match status" value="1"/>
</dbReference>
<dbReference type="InterPro" id="IPR007530">
    <property type="entry name" value="Aminoglycoside_adenylylTfrase"/>
</dbReference>
<proteinExistence type="predicted"/>
<dbReference type="PIRSF" id="PIRSF000812">
    <property type="entry name" value="AAD"/>
    <property type="match status" value="1"/>
</dbReference>
<dbReference type="Gene3D" id="3.30.460.10">
    <property type="entry name" value="Beta Polymerase, domain 2"/>
    <property type="match status" value="1"/>
</dbReference>
<keyword evidence="2" id="KW-1185">Reference proteome</keyword>
<dbReference type="Proteomes" id="UP000676917">
    <property type="component" value="Unassembled WGS sequence"/>
</dbReference>
<sequence>MRTEKEMLDLILDVAKNDERIRAVYMNGSRTNPNVPKDIFQDFDIVYVVKETEPFIHNAPWISVFGELLMVQEPEKMDKEIGETVDLSQNYGYLMLFSDGNRIDLHIQTKDYMLRTYKGDSLTMPLLDKDDCLPPIPNASDKDYWITMPIEAEYFSACNDFWWCTQNVAKGIWREELPYAKEMFEAAIRPRINQLVSWWIGIQHDFQISPGKMGKYFENYLPKPYWDMYRSTYANGEYEETWEALFVACELFRLIAIEVSESLSFKYLYEEDRNMTRYLKRVRELPKEAVDIF</sequence>
<dbReference type="Gene3D" id="1.20.120.330">
    <property type="entry name" value="Nucleotidyltransferases domain 2"/>
    <property type="match status" value="1"/>
</dbReference>
<name>A0A920C694_9BACI</name>
<organism evidence="1 2">
    <name type="scientific">Ornithinibacillus bavariensis</name>
    <dbReference type="NCBI Taxonomy" id="545502"/>
    <lineage>
        <taxon>Bacteria</taxon>
        <taxon>Bacillati</taxon>
        <taxon>Bacillota</taxon>
        <taxon>Bacilli</taxon>
        <taxon>Bacillales</taxon>
        <taxon>Bacillaceae</taxon>
        <taxon>Ornithinibacillus</taxon>
    </lineage>
</organism>
<dbReference type="AlphaFoldDB" id="A0A920C694"/>
<comment type="caution">
    <text evidence="1">The sequence shown here is derived from an EMBL/GenBank/DDBJ whole genome shotgun (WGS) entry which is preliminary data.</text>
</comment>